<evidence type="ECO:0000313" key="11">
    <source>
        <dbReference type="Proteomes" id="UP000269351"/>
    </source>
</evidence>
<dbReference type="GO" id="GO:0005886">
    <property type="term" value="C:plasma membrane"/>
    <property type="evidence" value="ECO:0007669"/>
    <property type="project" value="TreeGrafter"/>
</dbReference>
<dbReference type="EMBL" id="JACGET010000002">
    <property type="protein sequence ID" value="MBN3104963.1"/>
    <property type="molecule type" value="Genomic_DNA"/>
</dbReference>
<feature type="domain" description="YknX-like C-terminal permuted SH3-like" evidence="8">
    <location>
        <begin position="302"/>
        <end position="367"/>
    </location>
</feature>
<dbReference type="Pfam" id="PF25917">
    <property type="entry name" value="BSH_RND"/>
    <property type="match status" value="1"/>
</dbReference>
<dbReference type="PANTHER" id="PTHR30158">
    <property type="entry name" value="ACRA/E-RELATED COMPONENT OF DRUG EFFLUX TRANSPORTER"/>
    <property type="match status" value="1"/>
</dbReference>
<name>A0A3S0XY86_9GAMM</name>
<sequence>MMLNRTTKISVLSLFWLLSACDSGSETATQTEEMPAIVNVETLTAEPVSHEQTFPGRVAAFRIAQIRPQVSGIVTEMQFSQGSELTPGQALFQIDPAPFKADVNSAAAALQKAQASYRQLQAKANRLAKIRHSGAVSDQDYEEALSTAEQAKAAISEARAILERKQLDLSYSTVKSPIGGRVDQNFITEGALVSASDSQALATVQQIDKVYVDVRQPAAQMNALRAAAGTGVSGENAASAAIVSADGTPYSNKAQILFTGVSVDAGTGDVVMRLLVDNPDRTLLPGMYVQAKVSHLLDKEGLMVPREAVVREGTKTHVWLNDEGKAKSVEVELGEAVGAKFSITNGLKAGDQLVIKGMGRLQDGMSLQLAQGTHP</sequence>
<dbReference type="Proteomes" id="UP000269351">
    <property type="component" value="Chromosome"/>
</dbReference>
<evidence type="ECO:0000256" key="2">
    <source>
        <dbReference type="ARBA" id="ARBA00009477"/>
    </source>
</evidence>
<dbReference type="Pfam" id="PF25944">
    <property type="entry name" value="Beta-barrel_RND"/>
    <property type="match status" value="1"/>
</dbReference>
<proteinExistence type="inferred from homology"/>
<dbReference type="RefSeq" id="WP_119871792.1">
    <property type="nucleotide sequence ID" value="NZ_BSWF01000003.1"/>
</dbReference>
<evidence type="ECO:0000259" key="7">
    <source>
        <dbReference type="Pfam" id="PF25944"/>
    </source>
</evidence>
<dbReference type="SUPFAM" id="SSF111369">
    <property type="entry name" value="HlyD-like secretion proteins"/>
    <property type="match status" value="1"/>
</dbReference>
<dbReference type="GO" id="GO:0046677">
    <property type="term" value="P:response to antibiotic"/>
    <property type="evidence" value="ECO:0007669"/>
    <property type="project" value="TreeGrafter"/>
</dbReference>
<dbReference type="EMBL" id="CP065031">
    <property type="protein sequence ID" value="QPK25555.1"/>
    <property type="molecule type" value="Genomic_DNA"/>
</dbReference>
<evidence type="ECO:0000259" key="6">
    <source>
        <dbReference type="Pfam" id="PF25917"/>
    </source>
</evidence>
<evidence type="ECO:0000256" key="1">
    <source>
        <dbReference type="ARBA" id="ARBA00004519"/>
    </source>
</evidence>
<dbReference type="InterPro" id="IPR058626">
    <property type="entry name" value="MdtA-like_b-barrel"/>
</dbReference>
<evidence type="ECO:0000259" key="8">
    <source>
        <dbReference type="Pfam" id="PF25989"/>
    </source>
</evidence>
<dbReference type="PROSITE" id="PS51257">
    <property type="entry name" value="PROKAR_LIPOPROTEIN"/>
    <property type="match status" value="1"/>
</dbReference>
<feature type="domain" description="Multidrug resistance protein MdtA-like beta-barrel" evidence="7">
    <location>
        <begin position="210"/>
        <end position="293"/>
    </location>
</feature>
<dbReference type="NCBIfam" id="TIGR01730">
    <property type="entry name" value="RND_mfp"/>
    <property type="match status" value="1"/>
</dbReference>
<reference evidence="9 12" key="1">
    <citation type="submission" date="2020-07" db="EMBL/GenBank/DDBJ databases">
        <title>A pangenomic view of the genus Pectobacterium provides insights into genome organization, phylogeny, and virulence.</title>
        <authorList>
            <person name="Jonkheer E."/>
            <person name="Brankovics B."/>
            <person name="Houwers I."/>
            <person name="Van Der Wolf J."/>
            <person name="Bonants P."/>
            <person name="Vreeburg R."/>
            <person name="Bollema R."/>
            <person name="De Haan J."/>
            <person name="Berke L."/>
            <person name="De Ridder D."/>
            <person name="Smit S."/>
            <person name="Van Der Lee T.A.J."/>
        </authorList>
    </citation>
    <scope>NUCLEOTIDE SEQUENCE [LARGE SCALE GENOMIC DNA]</scope>
    <source>
        <strain evidence="9 12">NAK:384</strain>
    </source>
</reference>
<dbReference type="InterPro" id="IPR006143">
    <property type="entry name" value="RND_pump_MFP"/>
</dbReference>
<keyword evidence="12" id="KW-1185">Reference proteome</keyword>
<accession>A0A3S0XY86</accession>
<dbReference type="Pfam" id="PF25989">
    <property type="entry name" value="YknX_C"/>
    <property type="match status" value="1"/>
</dbReference>
<keyword evidence="4" id="KW-0732">Signal</keyword>
<dbReference type="Gene3D" id="2.40.50.100">
    <property type="match status" value="1"/>
</dbReference>
<dbReference type="InterPro" id="IPR058624">
    <property type="entry name" value="MdtA-like_HH"/>
</dbReference>
<comment type="subcellular location">
    <subcellularLocation>
        <location evidence="1">Cell inner membrane</location>
        <topology evidence="1">Lipid-anchor</topology>
    </subcellularLocation>
</comment>
<feature type="chain" id="PRO_5035182017" evidence="4">
    <location>
        <begin position="29"/>
        <end position="375"/>
    </location>
</feature>
<evidence type="ECO:0000313" key="12">
    <source>
        <dbReference type="Proteomes" id="UP000762586"/>
    </source>
</evidence>
<dbReference type="GO" id="GO:0022857">
    <property type="term" value="F:transmembrane transporter activity"/>
    <property type="evidence" value="ECO:0007669"/>
    <property type="project" value="InterPro"/>
</dbReference>
<gene>
    <name evidence="10" type="ORF">F126LOC_007170</name>
    <name evidence="9" type="ORF">H4F48_02585</name>
</gene>
<protein>
    <submittedName>
        <fullName evidence="10">Efflux RND transporter periplasmic adaptor subunit</fullName>
    </submittedName>
</protein>
<dbReference type="PANTHER" id="PTHR30158:SF24">
    <property type="entry name" value="HLYD FAMILY SECRETION PROTEIN"/>
    <property type="match status" value="1"/>
</dbReference>
<dbReference type="Gene3D" id="2.40.420.20">
    <property type="match status" value="1"/>
</dbReference>
<keyword evidence="3" id="KW-0175">Coiled coil</keyword>
<feature type="domain" description="Multidrug resistance protein MdtA-like alpha-helical hairpin" evidence="5">
    <location>
        <begin position="103"/>
        <end position="172"/>
    </location>
</feature>
<dbReference type="AlphaFoldDB" id="A0A3S0XY86"/>
<dbReference type="InterPro" id="IPR058637">
    <property type="entry name" value="YknX-like_C"/>
</dbReference>
<dbReference type="Proteomes" id="UP000762586">
    <property type="component" value="Unassembled WGS sequence"/>
</dbReference>
<dbReference type="GO" id="GO:0030313">
    <property type="term" value="C:cell envelope"/>
    <property type="evidence" value="ECO:0007669"/>
    <property type="project" value="UniProtKB-SubCell"/>
</dbReference>
<feature type="domain" description="Multidrug resistance protein MdtA-like barrel-sandwich hybrid" evidence="6">
    <location>
        <begin position="62"/>
        <end position="205"/>
    </location>
</feature>
<evidence type="ECO:0000256" key="4">
    <source>
        <dbReference type="SAM" id="SignalP"/>
    </source>
</evidence>
<evidence type="ECO:0000313" key="9">
    <source>
        <dbReference type="EMBL" id="MBN3104963.1"/>
    </source>
</evidence>
<dbReference type="InterPro" id="IPR058625">
    <property type="entry name" value="MdtA-like_BSH"/>
</dbReference>
<evidence type="ECO:0000313" key="10">
    <source>
        <dbReference type="EMBL" id="QPK25555.1"/>
    </source>
</evidence>
<dbReference type="Pfam" id="PF25876">
    <property type="entry name" value="HH_MFP_RND"/>
    <property type="match status" value="1"/>
</dbReference>
<evidence type="ECO:0000259" key="5">
    <source>
        <dbReference type="Pfam" id="PF25876"/>
    </source>
</evidence>
<reference evidence="10 11" key="2">
    <citation type="submission" date="2020-11" db="EMBL/GenBank/DDBJ databases">
        <title>Complete genome sequence of Pectobacterium brasiliense strain F126.</title>
        <authorList>
            <person name="Miroshnikov K."/>
            <person name="Vo T.N.H."/>
            <person name="Khodykina M.V."/>
            <person name="Kabanova A.P."/>
            <person name="Shneider M."/>
            <person name="Korzhenkov A."/>
            <person name="Toschakov S.V."/>
            <person name="Miroshnikov K.A."/>
            <person name="Ignatov A.N."/>
            <person name="Mikhailova Y.V."/>
            <person name="Shelenkov A."/>
            <person name="Yanushevich Y.G."/>
            <person name="Evseev P.V."/>
        </authorList>
    </citation>
    <scope>NUCLEOTIDE SEQUENCE [LARGE SCALE GENOMIC DNA]</scope>
    <source>
        <strain evidence="10 11">F126</strain>
    </source>
</reference>
<feature type="signal peptide" evidence="4">
    <location>
        <begin position="1"/>
        <end position="28"/>
    </location>
</feature>
<dbReference type="Gene3D" id="1.10.287.470">
    <property type="entry name" value="Helix hairpin bin"/>
    <property type="match status" value="1"/>
</dbReference>
<feature type="coiled-coil region" evidence="3">
    <location>
        <begin position="103"/>
        <end position="168"/>
    </location>
</feature>
<comment type="similarity">
    <text evidence="2">Belongs to the membrane fusion protein (MFP) (TC 8.A.1) family.</text>
</comment>
<dbReference type="Gene3D" id="2.40.30.170">
    <property type="match status" value="1"/>
</dbReference>
<evidence type="ECO:0000256" key="3">
    <source>
        <dbReference type="SAM" id="Coils"/>
    </source>
</evidence>
<organism evidence="10 11">
    <name type="scientific">Pectobacterium brasiliense</name>
    <dbReference type="NCBI Taxonomy" id="180957"/>
    <lineage>
        <taxon>Bacteria</taxon>
        <taxon>Pseudomonadati</taxon>
        <taxon>Pseudomonadota</taxon>
        <taxon>Gammaproteobacteria</taxon>
        <taxon>Enterobacterales</taxon>
        <taxon>Pectobacteriaceae</taxon>
        <taxon>Pectobacterium</taxon>
    </lineage>
</organism>